<proteinExistence type="predicted"/>
<keyword evidence="4" id="KW-1185">Reference proteome</keyword>
<dbReference type="PANTHER" id="PTHR39639:SF1">
    <property type="entry name" value="DUF262 DOMAIN-CONTAINING PROTEIN"/>
    <property type="match status" value="1"/>
</dbReference>
<feature type="domain" description="GmrSD restriction endonucleases N-terminal" evidence="2">
    <location>
        <begin position="58"/>
        <end position="176"/>
    </location>
</feature>
<evidence type="ECO:0000313" key="3">
    <source>
        <dbReference type="EMBL" id="KIM74317.1"/>
    </source>
</evidence>
<reference evidence="3 4" key="1">
    <citation type="submission" date="2014-04" db="EMBL/GenBank/DDBJ databases">
        <authorList>
            <consortium name="DOE Joint Genome Institute"/>
            <person name="Kuo A."/>
            <person name="Tarkka M."/>
            <person name="Buscot F."/>
            <person name="Kohler A."/>
            <person name="Nagy L.G."/>
            <person name="Floudas D."/>
            <person name="Copeland A."/>
            <person name="Barry K.W."/>
            <person name="Cichocki N."/>
            <person name="Veneault-Fourrey C."/>
            <person name="LaButti K."/>
            <person name="Lindquist E.A."/>
            <person name="Lipzen A."/>
            <person name="Lundell T."/>
            <person name="Morin E."/>
            <person name="Murat C."/>
            <person name="Sun H."/>
            <person name="Tunlid A."/>
            <person name="Henrissat B."/>
            <person name="Grigoriev I.V."/>
            <person name="Hibbett D.S."/>
            <person name="Martin F."/>
            <person name="Nordberg H.P."/>
            <person name="Cantor M.N."/>
            <person name="Hua S.X."/>
        </authorList>
    </citation>
    <scope>NUCLEOTIDE SEQUENCE [LARGE SCALE GENOMIC DNA]</scope>
    <source>
        <strain evidence="3 4">F 1598</strain>
    </source>
</reference>
<sequence length="427" mass="48929">MSSQVEAPAPAEAPAEKDIDELDDFEESEDENTSEFRVRDPLNPPTANLFSTQALHTLIHEGLIDLNPAYQRDVVWSESKQIHLIDSIFRNFYIPPVIFAVQKDDEGEEVRICVDGKQRLTSIQKFFDGQIPHRDSKTKKAYWYTRSEAQKNSRLDIPAQWKKHFAEQQITCVEYRNIAPGTEREIFQRVQLGMTLTAAEKLQAIASPWAHWICSLETKHVLSDGGLSAILDWDTSRGRDFQCIAQMVYCCDGLPDYLLPTAQKLEKWLVRVDPPSESFMSRVDKALSEVWYLATTKNLDKGLKKFEKRVAPVEFVFIGVLLYVMRDYSHQDRAEAIYNMRTHIREQFKDVRNNAHVGRALWLFVRSIMQPGSVSLDAAFATTSSQKTMKRRRKGGGDDDEDDEYRPSPVRAFGTSSAKTRSKVAKR</sequence>
<feature type="region of interest" description="Disordered" evidence="1">
    <location>
        <begin position="1"/>
        <end position="44"/>
    </location>
</feature>
<dbReference type="AlphaFoldDB" id="A0A0C3BAG0"/>
<evidence type="ECO:0000313" key="4">
    <source>
        <dbReference type="Proteomes" id="UP000054166"/>
    </source>
</evidence>
<dbReference type="EMBL" id="KN833062">
    <property type="protein sequence ID" value="KIM74317.1"/>
    <property type="molecule type" value="Genomic_DNA"/>
</dbReference>
<dbReference type="Proteomes" id="UP000054166">
    <property type="component" value="Unassembled WGS sequence"/>
</dbReference>
<feature type="region of interest" description="Disordered" evidence="1">
    <location>
        <begin position="384"/>
        <end position="427"/>
    </location>
</feature>
<dbReference type="OrthoDB" id="5419821at2759"/>
<feature type="compositionally biased region" description="Low complexity" evidence="1">
    <location>
        <begin position="1"/>
        <end position="13"/>
    </location>
</feature>
<evidence type="ECO:0000259" key="2">
    <source>
        <dbReference type="Pfam" id="PF03235"/>
    </source>
</evidence>
<gene>
    <name evidence="3" type="ORF">PILCRDRAFT_828310</name>
</gene>
<dbReference type="PANTHER" id="PTHR39639">
    <property type="entry name" value="CHROMOSOME 16, WHOLE GENOME SHOTGUN SEQUENCE"/>
    <property type="match status" value="1"/>
</dbReference>
<evidence type="ECO:0000256" key="1">
    <source>
        <dbReference type="SAM" id="MobiDB-lite"/>
    </source>
</evidence>
<dbReference type="HOGENOM" id="CLU_013023_0_2_1"/>
<dbReference type="Pfam" id="PF03235">
    <property type="entry name" value="GmrSD_N"/>
    <property type="match status" value="1"/>
</dbReference>
<protein>
    <recommendedName>
        <fullName evidence="2">GmrSD restriction endonucleases N-terminal domain-containing protein</fullName>
    </recommendedName>
</protein>
<accession>A0A0C3BAG0</accession>
<dbReference type="STRING" id="765440.A0A0C3BAG0"/>
<organism evidence="3 4">
    <name type="scientific">Piloderma croceum (strain F 1598)</name>
    <dbReference type="NCBI Taxonomy" id="765440"/>
    <lineage>
        <taxon>Eukaryota</taxon>
        <taxon>Fungi</taxon>
        <taxon>Dikarya</taxon>
        <taxon>Basidiomycota</taxon>
        <taxon>Agaricomycotina</taxon>
        <taxon>Agaricomycetes</taxon>
        <taxon>Agaricomycetidae</taxon>
        <taxon>Atheliales</taxon>
        <taxon>Atheliaceae</taxon>
        <taxon>Piloderma</taxon>
    </lineage>
</organism>
<dbReference type="InterPro" id="IPR004919">
    <property type="entry name" value="GmrSD_N"/>
</dbReference>
<dbReference type="InParanoid" id="A0A0C3BAG0"/>
<name>A0A0C3BAG0_PILCF</name>
<feature type="compositionally biased region" description="Acidic residues" evidence="1">
    <location>
        <begin position="18"/>
        <end position="33"/>
    </location>
</feature>
<reference evidence="4" key="2">
    <citation type="submission" date="2015-01" db="EMBL/GenBank/DDBJ databases">
        <title>Evolutionary Origins and Diversification of the Mycorrhizal Mutualists.</title>
        <authorList>
            <consortium name="DOE Joint Genome Institute"/>
            <consortium name="Mycorrhizal Genomics Consortium"/>
            <person name="Kohler A."/>
            <person name="Kuo A."/>
            <person name="Nagy L.G."/>
            <person name="Floudas D."/>
            <person name="Copeland A."/>
            <person name="Barry K.W."/>
            <person name="Cichocki N."/>
            <person name="Veneault-Fourrey C."/>
            <person name="LaButti K."/>
            <person name="Lindquist E.A."/>
            <person name="Lipzen A."/>
            <person name="Lundell T."/>
            <person name="Morin E."/>
            <person name="Murat C."/>
            <person name="Riley R."/>
            <person name="Ohm R."/>
            <person name="Sun H."/>
            <person name="Tunlid A."/>
            <person name="Henrissat B."/>
            <person name="Grigoriev I.V."/>
            <person name="Hibbett D.S."/>
            <person name="Martin F."/>
        </authorList>
    </citation>
    <scope>NUCLEOTIDE SEQUENCE [LARGE SCALE GENOMIC DNA]</scope>
    <source>
        <strain evidence="4">F 1598</strain>
    </source>
</reference>